<feature type="region of interest" description="Disordered" evidence="2">
    <location>
        <begin position="203"/>
        <end position="251"/>
    </location>
</feature>
<accession>A0A0C3NZ07</accession>
<dbReference type="AlphaFoldDB" id="A0A0C3NZ07"/>
<reference evidence="3 4" key="1">
    <citation type="journal article" date="2014" name="PLoS Genet.">
        <title>Analysis of the Phlebiopsis gigantea genome, transcriptome and secretome provides insight into its pioneer colonization strategies of wood.</title>
        <authorList>
            <person name="Hori C."/>
            <person name="Ishida T."/>
            <person name="Igarashi K."/>
            <person name="Samejima M."/>
            <person name="Suzuki H."/>
            <person name="Master E."/>
            <person name="Ferreira P."/>
            <person name="Ruiz-Duenas F.J."/>
            <person name="Held B."/>
            <person name="Canessa P."/>
            <person name="Larrondo L.F."/>
            <person name="Schmoll M."/>
            <person name="Druzhinina I.S."/>
            <person name="Kubicek C.P."/>
            <person name="Gaskell J.A."/>
            <person name="Kersten P."/>
            <person name="St John F."/>
            <person name="Glasner J."/>
            <person name="Sabat G."/>
            <person name="Splinter BonDurant S."/>
            <person name="Syed K."/>
            <person name="Yadav J."/>
            <person name="Mgbeahuruike A.C."/>
            <person name="Kovalchuk A."/>
            <person name="Asiegbu F.O."/>
            <person name="Lackner G."/>
            <person name="Hoffmeister D."/>
            <person name="Rencoret J."/>
            <person name="Gutierrez A."/>
            <person name="Sun H."/>
            <person name="Lindquist E."/>
            <person name="Barry K."/>
            <person name="Riley R."/>
            <person name="Grigoriev I.V."/>
            <person name="Henrissat B."/>
            <person name="Kues U."/>
            <person name="Berka R.M."/>
            <person name="Martinez A.T."/>
            <person name="Covert S.F."/>
            <person name="Blanchette R.A."/>
            <person name="Cullen D."/>
        </authorList>
    </citation>
    <scope>NUCLEOTIDE SEQUENCE [LARGE SCALE GENOMIC DNA]</scope>
    <source>
        <strain evidence="3 4">11061_1 CR5-6</strain>
    </source>
</reference>
<dbReference type="InterPro" id="IPR023251">
    <property type="entry name" value="Brr1"/>
</dbReference>
<feature type="region of interest" description="Disordered" evidence="2">
    <location>
        <begin position="140"/>
        <end position="172"/>
    </location>
</feature>
<dbReference type="EMBL" id="KN840452">
    <property type="protein sequence ID" value="KIP10679.1"/>
    <property type="molecule type" value="Genomic_DNA"/>
</dbReference>
<keyword evidence="4" id="KW-1185">Reference proteome</keyword>
<name>A0A0C3NZ07_PHLG1</name>
<dbReference type="Proteomes" id="UP000053257">
    <property type="component" value="Unassembled WGS sequence"/>
</dbReference>
<evidence type="ECO:0000256" key="1">
    <source>
        <dbReference type="ARBA" id="ARBA00025758"/>
    </source>
</evidence>
<feature type="compositionally biased region" description="Low complexity" evidence="2">
    <location>
        <begin position="233"/>
        <end position="242"/>
    </location>
</feature>
<dbReference type="GO" id="GO:0030532">
    <property type="term" value="C:small nuclear ribonucleoprotein complex"/>
    <property type="evidence" value="ECO:0007669"/>
    <property type="project" value="InterPro"/>
</dbReference>
<dbReference type="HOGENOM" id="CLU_061593_0_0_1"/>
<comment type="similarity">
    <text evidence="1">Belongs to the gemin-2 family.</text>
</comment>
<dbReference type="InterPro" id="IPR035426">
    <property type="entry name" value="Gemin2/Brr1"/>
</dbReference>
<feature type="region of interest" description="Disordered" evidence="2">
    <location>
        <begin position="1"/>
        <end position="35"/>
    </location>
</feature>
<evidence type="ECO:0008006" key="5">
    <source>
        <dbReference type="Google" id="ProtNLM"/>
    </source>
</evidence>
<dbReference type="GO" id="GO:0032797">
    <property type="term" value="C:SMN complex"/>
    <property type="evidence" value="ECO:0007669"/>
    <property type="project" value="TreeGrafter"/>
</dbReference>
<dbReference type="PANTHER" id="PTHR12794:SF0">
    <property type="entry name" value="GEM-ASSOCIATED PROTEIN 2"/>
    <property type="match status" value="1"/>
</dbReference>
<evidence type="ECO:0000256" key="2">
    <source>
        <dbReference type="SAM" id="MobiDB-lite"/>
    </source>
</evidence>
<evidence type="ECO:0000313" key="4">
    <source>
        <dbReference type="Proteomes" id="UP000053257"/>
    </source>
</evidence>
<feature type="compositionally biased region" description="Low complexity" evidence="2">
    <location>
        <begin position="213"/>
        <end position="224"/>
    </location>
</feature>
<protein>
    <recommendedName>
        <fullName evidence="5">Survival motor neuron interacting protein 1</fullName>
    </recommendedName>
</protein>
<sequence length="396" mass="44420">MSSKRKRNDVDSSDEEEPSLGKQVLPVANLPANFSGDPEDGLQYLFLVRRDARTLPHVTRAENPYEFPEPQLPDLGGDAPRDVHSALPSEDWREVFVSRFRNLRKNILQPTIHTDTPSTTPGGKLTPDMKERDHWWAFLTGRPESEWNPPKKPKKQKNLREPRYDSFGDSYGGGMRSFRTQYEVQYNDATPDLSYSVGTATDEMSVAPRPGQSLPTPSSTPAPSERTLLTDQNGASNGASSSTNDPAKIVQPEPTPRLLKQFDHRYSLHLLMYFAHWISLSLEKPYPRESAITETHGRWMFALLSRVDDYLSADEMSTLRSLARGCMDLIKHRLQPRIDGAAPDVEADVSDVRITEASCWLVISAIIGLWGQRDLWQDAEAMLADVDISSVASTPS</sequence>
<dbReference type="GO" id="GO:0000387">
    <property type="term" value="P:spliceosomal snRNP assembly"/>
    <property type="evidence" value="ECO:0007669"/>
    <property type="project" value="InterPro"/>
</dbReference>
<dbReference type="OrthoDB" id="428895at2759"/>
<dbReference type="Pfam" id="PF04938">
    <property type="entry name" value="SIP1"/>
    <property type="match status" value="1"/>
</dbReference>
<organism evidence="3 4">
    <name type="scientific">Phlebiopsis gigantea (strain 11061_1 CR5-6)</name>
    <name type="common">White-rot fungus</name>
    <name type="synonym">Peniophora gigantea</name>
    <dbReference type="NCBI Taxonomy" id="745531"/>
    <lineage>
        <taxon>Eukaryota</taxon>
        <taxon>Fungi</taxon>
        <taxon>Dikarya</taxon>
        <taxon>Basidiomycota</taxon>
        <taxon>Agaricomycotina</taxon>
        <taxon>Agaricomycetes</taxon>
        <taxon>Polyporales</taxon>
        <taxon>Phanerochaetaceae</taxon>
        <taxon>Phlebiopsis</taxon>
    </lineage>
</organism>
<dbReference type="PRINTS" id="PR02039">
    <property type="entry name" value="SPLICEFRBRR1"/>
</dbReference>
<dbReference type="PANTHER" id="PTHR12794">
    <property type="entry name" value="GEMIN2"/>
    <property type="match status" value="1"/>
</dbReference>
<gene>
    <name evidence="3" type="ORF">PHLGIDRAFT_100801</name>
</gene>
<evidence type="ECO:0000313" key="3">
    <source>
        <dbReference type="EMBL" id="KIP10679.1"/>
    </source>
</evidence>
<proteinExistence type="inferred from homology"/>
<dbReference type="Gene3D" id="1.20.58.1070">
    <property type="match status" value="1"/>
</dbReference>